<feature type="region of interest" description="Phosphoribosyl-ATP pyrophosphohydrolase" evidence="15">
    <location>
        <begin position="122"/>
        <end position="213"/>
    </location>
</feature>
<dbReference type="HAMAP" id="MF_01020">
    <property type="entry name" value="HisE"/>
    <property type="match status" value="1"/>
</dbReference>
<comment type="pathway">
    <text evidence="4 15">Amino-acid biosynthesis; L-histidine biosynthesis; L-histidine from 5-phospho-alpha-D-ribose 1-diphosphate: step 3/9.</text>
</comment>
<dbReference type="PANTHER" id="PTHR42945">
    <property type="entry name" value="HISTIDINE BIOSYNTHESIS BIFUNCTIONAL PROTEIN"/>
    <property type="match status" value="1"/>
</dbReference>
<dbReference type="NCBIfam" id="NF002747">
    <property type="entry name" value="PRK02759.1"/>
    <property type="match status" value="1"/>
</dbReference>
<comment type="subcellular location">
    <subcellularLocation>
        <location evidence="3 15">Cytoplasm</location>
    </subcellularLocation>
</comment>
<dbReference type="CDD" id="cd11534">
    <property type="entry name" value="NTP-PPase_HisIE_like"/>
    <property type="match status" value="1"/>
</dbReference>
<dbReference type="Pfam" id="PF01502">
    <property type="entry name" value="PRA-CH"/>
    <property type="match status" value="1"/>
</dbReference>
<protein>
    <recommendedName>
        <fullName evidence="15">Histidine biosynthesis bifunctional protein HisIE</fullName>
    </recommendedName>
    <domain>
        <recommendedName>
            <fullName evidence="15">Phosphoribosyl-AMP cyclohydrolase</fullName>
            <shortName evidence="15">PRA-CH</shortName>
            <ecNumber evidence="15">3.5.4.19</ecNumber>
        </recommendedName>
    </domain>
    <domain>
        <recommendedName>
            <fullName evidence="15">Phosphoribosyl-ATP pyrophosphatase</fullName>
            <shortName evidence="15">PRA-PH</shortName>
            <ecNumber evidence="15">3.6.1.31</ecNumber>
        </recommendedName>
    </domain>
</protein>
<dbReference type="Proteomes" id="UP001501153">
    <property type="component" value="Unassembled WGS sequence"/>
</dbReference>
<dbReference type="NCBIfam" id="NF000768">
    <property type="entry name" value="PRK00051.1"/>
    <property type="match status" value="1"/>
</dbReference>
<reference evidence="18" key="1">
    <citation type="journal article" date="2019" name="Int. J. Syst. Evol. Microbiol.">
        <title>The Global Catalogue of Microorganisms (GCM) 10K type strain sequencing project: providing services to taxonomists for standard genome sequencing and annotation.</title>
        <authorList>
            <consortium name="The Broad Institute Genomics Platform"/>
            <consortium name="The Broad Institute Genome Sequencing Center for Infectious Disease"/>
            <person name="Wu L."/>
            <person name="Ma J."/>
        </authorList>
    </citation>
    <scope>NUCLEOTIDE SEQUENCE [LARGE SCALE GENOMIC DNA]</scope>
    <source>
        <strain evidence="18">JCM 17923</strain>
    </source>
</reference>
<name>A0ABP8IEG1_9BACT</name>
<evidence type="ECO:0000256" key="13">
    <source>
        <dbReference type="ARBA" id="ARBA00023102"/>
    </source>
</evidence>
<comment type="pathway">
    <text evidence="5 15">Amino-acid biosynthesis; L-histidine biosynthesis; L-histidine from 5-phospho-alpha-D-ribose 1-diphosphate: step 2/9.</text>
</comment>
<keyword evidence="12 15" id="KW-0067">ATP-binding</keyword>
<evidence type="ECO:0000256" key="1">
    <source>
        <dbReference type="ARBA" id="ARBA00000024"/>
    </source>
</evidence>
<keyword evidence="13 15" id="KW-0368">Histidine biosynthesis</keyword>
<keyword evidence="9 15" id="KW-0028">Amino-acid biosynthesis</keyword>
<dbReference type="RefSeq" id="WP_345236027.1">
    <property type="nucleotide sequence ID" value="NZ_BAABGZ010000021.1"/>
</dbReference>
<evidence type="ECO:0000259" key="16">
    <source>
        <dbReference type="Pfam" id="PF01502"/>
    </source>
</evidence>
<dbReference type="HAMAP" id="MF_01019">
    <property type="entry name" value="HisIE"/>
    <property type="match status" value="1"/>
</dbReference>
<evidence type="ECO:0000256" key="2">
    <source>
        <dbReference type="ARBA" id="ARBA00001460"/>
    </source>
</evidence>
<evidence type="ECO:0000256" key="6">
    <source>
        <dbReference type="ARBA" id="ARBA00007731"/>
    </source>
</evidence>
<dbReference type="PANTHER" id="PTHR42945:SF9">
    <property type="entry name" value="HISTIDINE BIOSYNTHESIS BIFUNCTIONAL PROTEIN HISIE"/>
    <property type="match status" value="1"/>
</dbReference>
<evidence type="ECO:0000256" key="15">
    <source>
        <dbReference type="HAMAP-Rule" id="MF_01019"/>
    </source>
</evidence>
<dbReference type="InterPro" id="IPR021130">
    <property type="entry name" value="PRib-ATP_PPHydrolase-like"/>
</dbReference>
<evidence type="ECO:0000313" key="18">
    <source>
        <dbReference type="Proteomes" id="UP001501153"/>
    </source>
</evidence>
<comment type="caution">
    <text evidence="17">The sequence shown here is derived from an EMBL/GenBank/DDBJ whole genome shotgun (WGS) entry which is preliminary data.</text>
</comment>
<dbReference type="EC" id="3.6.1.31" evidence="15"/>
<evidence type="ECO:0000256" key="14">
    <source>
        <dbReference type="ARBA" id="ARBA00023268"/>
    </source>
</evidence>
<proteinExistence type="inferred from homology"/>
<evidence type="ECO:0000256" key="9">
    <source>
        <dbReference type="ARBA" id="ARBA00022605"/>
    </source>
</evidence>
<evidence type="ECO:0000313" key="17">
    <source>
        <dbReference type="EMBL" id="GAA4356962.1"/>
    </source>
</evidence>
<dbReference type="SUPFAM" id="SSF141734">
    <property type="entry name" value="HisI-like"/>
    <property type="match status" value="1"/>
</dbReference>
<keyword evidence="11 15" id="KW-0378">Hydrolase</keyword>
<dbReference type="InterPro" id="IPR002496">
    <property type="entry name" value="PRib_AMP_CycHydrolase_dom"/>
</dbReference>
<dbReference type="InterPro" id="IPR023019">
    <property type="entry name" value="His_synth_HisIE"/>
</dbReference>
<comment type="similarity">
    <text evidence="6 15">In the C-terminal section; belongs to the PRA-PH family.</text>
</comment>
<dbReference type="EC" id="3.5.4.19" evidence="15"/>
<dbReference type="Pfam" id="PF01503">
    <property type="entry name" value="PRA-PH"/>
    <property type="match status" value="1"/>
</dbReference>
<keyword evidence="14 15" id="KW-0511">Multifunctional enzyme</keyword>
<dbReference type="NCBIfam" id="TIGR03188">
    <property type="entry name" value="histidine_hisI"/>
    <property type="match status" value="1"/>
</dbReference>
<comment type="catalytic activity">
    <reaction evidence="1 15">
        <text>1-(5-phospho-beta-D-ribosyl)-5'-AMP + H2O = 1-(5-phospho-beta-D-ribosyl)-5-[(5-phospho-beta-D-ribosylamino)methylideneamino]imidazole-4-carboxamide</text>
        <dbReference type="Rhea" id="RHEA:20049"/>
        <dbReference type="ChEBI" id="CHEBI:15377"/>
        <dbReference type="ChEBI" id="CHEBI:58435"/>
        <dbReference type="ChEBI" id="CHEBI:59457"/>
        <dbReference type="EC" id="3.5.4.19"/>
    </reaction>
</comment>
<evidence type="ECO:0000256" key="12">
    <source>
        <dbReference type="ARBA" id="ARBA00022840"/>
    </source>
</evidence>
<sequence length="213" mass="23469">MSSFVLDNVTLRFDPETGLLPAIVQDADTGQVLMLGYLNEQAWALTQREGRVTFYSRSRQRLWVKGETSGNFLRVVSLHPDCDADSVLIRARPAGPTCHRGTISCFEQPGQQALPEAPIGFLATLSQLIQDRRDHPEQSPGSYTVSLFEKGIPKIAQKVGEEAVETVIDAVAGHRETLPGEAADLLYHLLVLLAATNVSLEEVLAVLRQRHTR</sequence>
<comment type="catalytic activity">
    <reaction evidence="2 15">
        <text>1-(5-phospho-beta-D-ribosyl)-ATP + H2O = 1-(5-phospho-beta-D-ribosyl)-5'-AMP + diphosphate + H(+)</text>
        <dbReference type="Rhea" id="RHEA:22828"/>
        <dbReference type="ChEBI" id="CHEBI:15377"/>
        <dbReference type="ChEBI" id="CHEBI:15378"/>
        <dbReference type="ChEBI" id="CHEBI:33019"/>
        <dbReference type="ChEBI" id="CHEBI:59457"/>
        <dbReference type="ChEBI" id="CHEBI:73183"/>
        <dbReference type="EC" id="3.6.1.31"/>
    </reaction>
</comment>
<keyword evidence="8 15" id="KW-0963">Cytoplasm</keyword>
<evidence type="ECO:0000256" key="5">
    <source>
        <dbReference type="ARBA" id="ARBA00005204"/>
    </source>
</evidence>
<organism evidence="17 18">
    <name type="scientific">Hymenobacter saemangeumensis</name>
    <dbReference type="NCBI Taxonomy" id="1084522"/>
    <lineage>
        <taxon>Bacteria</taxon>
        <taxon>Pseudomonadati</taxon>
        <taxon>Bacteroidota</taxon>
        <taxon>Cytophagia</taxon>
        <taxon>Cytophagales</taxon>
        <taxon>Hymenobacteraceae</taxon>
        <taxon>Hymenobacter</taxon>
    </lineage>
</organism>
<keyword evidence="10 15" id="KW-0547">Nucleotide-binding</keyword>
<dbReference type="SUPFAM" id="SSF101386">
    <property type="entry name" value="all-alpha NTP pyrophosphatases"/>
    <property type="match status" value="1"/>
</dbReference>
<dbReference type="EMBL" id="BAABGZ010000021">
    <property type="protein sequence ID" value="GAA4356962.1"/>
    <property type="molecule type" value="Genomic_DNA"/>
</dbReference>
<dbReference type="Gene3D" id="3.10.20.810">
    <property type="entry name" value="Phosphoribosyl-AMP cyclohydrolase"/>
    <property type="match status" value="1"/>
</dbReference>
<gene>
    <name evidence="15 17" type="primary">hisIE</name>
    <name evidence="15" type="synonym">hisI</name>
    <name evidence="17" type="ORF">GCM10023185_21360</name>
</gene>
<evidence type="ECO:0000256" key="8">
    <source>
        <dbReference type="ARBA" id="ARBA00022490"/>
    </source>
</evidence>
<feature type="domain" description="Phosphoribosyl-AMP cyclohydrolase" evidence="16">
    <location>
        <begin position="34"/>
        <end position="107"/>
    </location>
</feature>
<evidence type="ECO:0000256" key="7">
    <source>
        <dbReference type="ARBA" id="ARBA00008299"/>
    </source>
</evidence>
<dbReference type="InterPro" id="IPR038019">
    <property type="entry name" value="PRib_AMP_CycHydrolase_sf"/>
</dbReference>
<comment type="similarity">
    <text evidence="7 15">In the N-terminal section; belongs to the PRA-CH family.</text>
</comment>
<dbReference type="Gene3D" id="1.10.287.1080">
    <property type="entry name" value="MazG-like"/>
    <property type="match status" value="1"/>
</dbReference>
<dbReference type="InterPro" id="IPR008179">
    <property type="entry name" value="HisE"/>
</dbReference>
<evidence type="ECO:0000256" key="10">
    <source>
        <dbReference type="ARBA" id="ARBA00022741"/>
    </source>
</evidence>
<evidence type="ECO:0000256" key="11">
    <source>
        <dbReference type="ARBA" id="ARBA00022801"/>
    </source>
</evidence>
<evidence type="ECO:0000256" key="3">
    <source>
        <dbReference type="ARBA" id="ARBA00004496"/>
    </source>
</evidence>
<evidence type="ECO:0000256" key="4">
    <source>
        <dbReference type="ARBA" id="ARBA00005169"/>
    </source>
</evidence>
<feature type="region of interest" description="Phosphoribosyl-AMP cyclohydrolase" evidence="15">
    <location>
        <begin position="1"/>
        <end position="121"/>
    </location>
</feature>
<accession>A0ABP8IEG1</accession>
<keyword evidence="18" id="KW-1185">Reference proteome</keyword>